<dbReference type="InterPro" id="IPR016188">
    <property type="entry name" value="PurM-like_N"/>
</dbReference>
<dbReference type="UniPathway" id="UPA00074">
    <property type="reaction ID" value="UER00125"/>
</dbReference>
<comment type="subunit">
    <text evidence="8">Homodimer.</text>
</comment>
<dbReference type="SMART" id="SM01210">
    <property type="entry name" value="GARS_C"/>
    <property type="match status" value="1"/>
</dbReference>
<feature type="region of interest" description="Disordered" evidence="24">
    <location>
        <begin position="1"/>
        <end position="23"/>
    </location>
</feature>
<evidence type="ECO:0000256" key="21">
    <source>
        <dbReference type="ARBA" id="ARBA00058939"/>
    </source>
</evidence>
<evidence type="ECO:0000256" key="17">
    <source>
        <dbReference type="ARBA" id="ARBA00023268"/>
    </source>
</evidence>
<dbReference type="FunFam" id="3.90.650.10:FF:000007">
    <property type="entry name" value="Trifunctional purine biosynthetic protein adenosine-3"/>
    <property type="match status" value="1"/>
</dbReference>
<accession>A0A7J5ZWK5</accession>
<comment type="catalytic activity">
    <reaction evidence="19">
        <text>5-phospho-beta-D-ribosylamine + glycine + ATP = N(1)-(5-phospho-beta-D-ribosyl)glycinamide + ADP + phosphate + H(+)</text>
        <dbReference type="Rhea" id="RHEA:17453"/>
        <dbReference type="ChEBI" id="CHEBI:15378"/>
        <dbReference type="ChEBI" id="CHEBI:30616"/>
        <dbReference type="ChEBI" id="CHEBI:43474"/>
        <dbReference type="ChEBI" id="CHEBI:57305"/>
        <dbReference type="ChEBI" id="CHEBI:58681"/>
        <dbReference type="ChEBI" id="CHEBI:143788"/>
        <dbReference type="ChEBI" id="CHEBI:456216"/>
        <dbReference type="EC" id="6.3.4.13"/>
    </reaction>
    <physiologicalReaction direction="left-to-right" evidence="19">
        <dbReference type="Rhea" id="RHEA:17454"/>
    </physiologicalReaction>
</comment>
<keyword evidence="11 23" id="KW-0479">Metal-binding</keyword>
<dbReference type="InterPro" id="IPR036477">
    <property type="entry name" value="Formyl_transf_N_sf"/>
</dbReference>
<dbReference type="SUPFAM" id="SSF56059">
    <property type="entry name" value="Glutathione synthetase ATP-binding domain-like"/>
    <property type="match status" value="1"/>
</dbReference>
<dbReference type="InterPro" id="IPR013815">
    <property type="entry name" value="ATP_grasp_subdomain_1"/>
</dbReference>
<evidence type="ECO:0000256" key="22">
    <source>
        <dbReference type="PROSITE-ProRule" id="PRU00409"/>
    </source>
</evidence>
<dbReference type="Gene3D" id="3.40.50.20">
    <property type="match status" value="1"/>
</dbReference>
<keyword evidence="13 23" id="KW-0658">Purine biosynthesis</keyword>
<dbReference type="InterPro" id="IPR020562">
    <property type="entry name" value="PRibGlycinamide_synth_N"/>
</dbReference>
<keyword evidence="17 23" id="KW-0511">Multifunctional enzyme</keyword>
<dbReference type="PROSITE" id="PS50975">
    <property type="entry name" value="ATP_GRASP"/>
    <property type="match status" value="1"/>
</dbReference>
<comment type="similarity">
    <text evidence="5 23">In the N-terminal section; belongs to the GARS family.</text>
</comment>
<dbReference type="InterPro" id="IPR036676">
    <property type="entry name" value="PurM-like_C_sf"/>
</dbReference>
<evidence type="ECO:0000256" key="6">
    <source>
        <dbReference type="ARBA" id="ARBA00008630"/>
    </source>
</evidence>
<evidence type="ECO:0000256" key="9">
    <source>
        <dbReference type="ARBA" id="ARBA00022598"/>
    </source>
</evidence>
<comment type="pathway">
    <text evidence="2 23">Purine metabolism; IMP biosynthesis via de novo pathway; 5-amino-1-(5-phospho-D-ribosyl)imidazole from N(2)-formyl-N(1)-(5-phospho-D-ribosyl)glycinamide: step 2/2.</text>
</comment>
<evidence type="ECO:0000256" key="3">
    <source>
        <dbReference type="ARBA" id="ARBA00005054"/>
    </source>
</evidence>
<dbReference type="SUPFAM" id="SSF51246">
    <property type="entry name" value="Rudiment single hybrid motif"/>
    <property type="match status" value="1"/>
</dbReference>
<protein>
    <recommendedName>
        <fullName evidence="23">Trifunctional purine biosynthetic protein adenosine-3</fullName>
    </recommendedName>
    <domain>
        <recommendedName>
            <fullName evidence="23">Phosphoribosylamine--glycine ligase</fullName>
            <ecNumber evidence="23">6.3.4.13</ecNumber>
        </recommendedName>
        <alternativeName>
            <fullName evidence="23">Glycinamide ribonucleotide synthetase</fullName>
            <shortName evidence="23">GARS</shortName>
        </alternativeName>
        <alternativeName>
            <fullName evidence="23">Phosphoribosylglycinamide synthetase</fullName>
        </alternativeName>
    </domain>
    <domain>
        <recommendedName>
            <fullName evidence="23">Phosphoribosylformylglycinamidine cyclo-ligase</fullName>
            <ecNumber evidence="23">6.3.3.1</ecNumber>
        </recommendedName>
        <alternativeName>
            <fullName evidence="23">AIR synthase</fullName>
            <shortName evidence="23">AIRS</shortName>
        </alternativeName>
        <alternativeName>
            <fullName evidence="23">Phosphoribosyl-aminoimidazole synthetase</fullName>
        </alternativeName>
    </domain>
    <domain>
        <recommendedName>
            <fullName evidence="23">Phosphoribosylglycinamide formyltransferase</fullName>
            <ecNumber evidence="23">2.1.2.2</ecNumber>
        </recommendedName>
        <alternativeName>
            <fullName evidence="23">5'-phosphoribosylglycinamide transformylase</fullName>
        </alternativeName>
        <alternativeName>
            <fullName evidence="23">GAR transformylase</fullName>
            <shortName evidence="23">GART</shortName>
        </alternativeName>
    </domain>
</protein>
<evidence type="ECO:0000256" key="23">
    <source>
        <dbReference type="RuleBase" id="RU363089"/>
    </source>
</evidence>
<comment type="caution">
    <text evidence="26">The sequence shown here is derived from an EMBL/GenBank/DDBJ whole genome shotgun (WGS) entry which is preliminary data.</text>
</comment>
<dbReference type="InterPro" id="IPR037123">
    <property type="entry name" value="PRibGlycinamide_synth_C_sf"/>
</dbReference>
<keyword evidence="27" id="KW-1185">Reference proteome</keyword>
<dbReference type="Gene3D" id="3.30.470.20">
    <property type="entry name" value="ATP-grasp fold, B domain"/>
    <property type="match status" value="1"/>
</dbReference>
<keyword evidence="9 23" id="KW-0436">Ligase</keyword>
<dbReference type="GO" id="GO:0005524">
    <property type="term" value="F:ATP binding"/>
    <property type="evidence" value="ECO:0007669"/>
    <property type="project" value="UniProtKB-UniRule"/>
</dbReference>
<evidence type="ECO:0000313" key="26">
    <source>
        <dbReference type="EMBL" id="KAF4075004.1"/>
    </source>
</evidence>
<dbReference type="NCBIfam" id="TIGR00877">
    <property type="entry name" value="purD"/>
    <property type="match status" value="1"/>
</dbReference>
<dbReference type="InterPro" id="IPR004733">
    <property type="entry name" value="PurM_cligase"/>
</dbReference>
<keyword evidence="16 23" id="KW-0464">Manganese</keyword>
<dbReference type="InterPro" id="IPR010918">
    <property type="entry name" value="PurM-like_C_dom"/>
</dbReference>
<dbReference type="EC" id="2.1.2.2" evidence="23"/>
<evidence type="ECO:0000256" key="5">
    <source>
        <dbReference type="ARBA" id="ARBA00007423"/>
    </source>
</evidence>
<evidence type="ECO:0000256" key="24">
    <source>
        <dbReference type="SAM" id="MobiDB-lite"/>
    </source>
</evidence>
<evidence type="ECO:0000256" key="16">
    <source>
        <dbReference type="ARBA" id="ARBA00023211"/>
    </source>
</evidence>
<evidence type="ECO:0000256" key="19">
    <source>
        <dbReference type="ARBA" id="ARBA00051653"/>
    </source>
</evidence>
<dbReference type="Proteomes" id="UP000593565">
    <property type="component" value="Unassembled WGS sequence"/>
</dbReference>
<dbReference type="PANTHER" id="PTHR10520">
    <property type="entry name" value="TRIFUNCTIONAL PURINE BIOSYNTHETIC PROTEIN ADENOSINE-3-RELATED"/>
    <property type="match status" value="1"/>
</dbReference>
<evidence type="ECO:0000256" key="14">
    <source>
        <dbReference type="ARBA" id="ARBA00022840"/>
    </source>
</evidence>
<dbReference type="EMBL" id="JAAGNN010000021">
    <property type="protein sequence ID" value="KAF4075004.1"/>
    <property type="molecule type" value="Genomic_DNA"/>
</dbReference>
<dbReference type="PANTHER" id="PTHR10520:SF12">
    <property type="entry name" value="TRIFUNCTIONAL PURINE BIOSYNTHETIC PROTEIN ADENOSINE-3"/>
    <property type="match status" value="1"/>
</dbReference>
<dbReference type="NCBIfam" id="TIGR00878">
    <property type="entry name" value="purM"/>
    <property type="match status" value="1"/>
</dbReference>
<dbReference type="GO" id="GO:0004637">
    <property type="term" value="F:phosphoribosylamine-glycine ligase activity"/>
    <property type="evidence" value="ECO:0007669"/>
    <property type="project" value="UniProtKB-UniRule"/>
</dbReference>
<dbReference type="GO" id="GO:0046872">
    <property type="term" value="F:metal ion binding"/>
    <property type="evidence" value="ECO:0007669"/>
    <property type="project" value="UniProtKB-KW"/>
</dbReference>
<dbReference type="InterPro" id="IPR036921">
    <property type="entry name" value="PurM-like_N_sf"/>
</dbReference>
<dbReference type="InterPro" id="IPR016185">
    <property type="entry name" value="PreATP-grasp_dom_sf"/>
</dbReference>
<dbReference type="FunFam" id="3.30.1490.20:FF:000006">
    <property type="entry name" value="phosphoribosylamine--glycine ligase, chloroplastic-like"/>
    <property type="match status" value="1"/>
</dbReference>
<comment type="pathway">
    <text evidence="3 23">Purine metabolism; IMP biosynthesis via de novo pathway; N(2)-formyl-N(1)-(5-phospho-D-ribosyl)glycinamide from N(1)-(5-phospho-D-ribosyl)glycinamide (10-formyl THF route): step 1/1.</text>
</comment>
<dbReference type="HAMAP" id="MF_01930">
    <property type="entry name" value="PurN"/>
    <property type="match status" value="1"/>
</dbReference>
<keyword evidence="15" id="KW-0460">Magnesium</keyword>
<evidence type="ECO:0000256" key="12">
    <source>
        <dbReference type="ARBA" id="ARBA00022741"/>
    </source>
</evidence>
<dbReference type="InterPro" id="IPR020559">
    <property type="entry name" value="PRibGlycinamide_synth_CS"/>
</dbReference>
<name>A0A7J5ZWK5_AMEME</name>
<dbReference type="SMART" id="SM01209">
    <property type="entry name" value="GARS_A"/>
    <property type="match status" value="1"/>
</dbReference>
<evidence type="ECO:0000256" key="10">
    <source>
        <dbReference type="ARBA" id="ARBA00022679"/>
    </source>
</evidence>
<evidence type="ECO:0000256" key="20">
    <source>
        <dbReference type="ARBA" id="ARBA00052539"/>
    </source>
</evidence>
<dbReference type="Pfam" id="PF00586">
    <property type="entry name" value="AIRS"/>
    <property type="match status" value="1"/>
</dbReference>
<proteinExistence type="inferred from homology"/>
<dbReference type="Pfam" id="PF02843">
    <property type="entry name" value="GARS_C"/>
    <property type="match status" value="1"/>
</dbReference>
<dbReference type="Gene3D" id="3.30.1490.20">
    <property type="entry name" value="ATP-grasp fold, A domain"/>
    <property type="match status" value="1"/>
</dbReference>
<dbReference type="PROSITE" id="PS00373">
    <property type="entry name" value="GART"/>
    <property type="match status" value="1"/>
</dbReference>
<keyword evidence="14 22" id="KW-0067">ATP-binding</keyword>
<dbReference type="Gene3D" id="3.90.600.10">
    <property type="entry name" value="Phosphoribosylglycinamide synthetase, C-terminal domain"/>
    <property type="match status" value="1"/>
</dbReference>
<feature type="compositionally biased region" description="Low complexity" evidence="24">
    <location>
        <begin position="1"/>
        <end position="13"/>
    </location>
</feature>
<dbReference type="CDD" id="cd02196">
    <property type="entry name" value="PurM"/>
    <property type="match status" value="1"/>
</dbReference>
<dbReference type="InterPro" id="IPR001555">
    <property type="entry name" value="GART_AS"/>
</dbReference>
<comment type="pathway">
    <text evidence="4 23">Purine metabolism; IMP biosynthesis via de novo pathway; N(1)-(5-phospho-D-ribosyl)glycinamide from 5-phospho-alpha-D-ribose 1-diphosphate: step 2/2.</text>
</comment>
<evidence type="ECO:0000256" key="11">
    <source>
        <dbReference type="ARBA" id="ARBA00022723"/>
    </source>
</evidence>
<reference evidence="26 27" key="1">
    <citation type="submission" date="2020-02" db="EMBL/GenBank/DDBJ databases">
        <title>A chromosome-scale genome assembly of the black bullhead catfish (Ameiurus melas).</title>
        <authorList>
            <person name="Wen M."/>
            <person name="Zham M."/>
            <person name="Cabau C."/>
            <person name="Klopp C."/>
            <person name="Donnadieu C."/>
            <person name="Roques C."/>
            <person name="Bouchez O."/>
            <person name="Lampietro C."/>
            <person name="Jouanno E."/>
            <person name="Herpin A."/>
            <person name="Louis A."/>
            <person name="Berthelot C."/>
            <person name="Parey E."/>
            <person name="Roest-Crollius H."/>
            <person name="Braasch I."/>
            <person name="Postlethwait J."/>
            <person name="Robinson-Rechavi M."/>
            <person name="Echchiki A."/>
            <person name="Begum T."/>
            <person name="Montfort J."/>
            <person name="Schartl M."/>
            <person name="Bobe J."/>
            <person name="Guiguen Y."/>
        </authorList>
    </citation>
    <scope>NUCLEOTIDE SEQUENCE [LARGE SCALE GENOMIC DNA]</scope>
    <source>
        <strain evidence="26">M_S1</strain>
        <tissue evidence="26">Blood</tissue>
    </source>
</reference>
<sequence>MEVVSSSTASSVTDTEKEGNGEQHKALLWSIQEAAERHTVQIGVSACGATAVVDVLQALGIVVAPETADHCVRTKLRRNNSPLPDYLHSRSEAGATHKQLIDGAKEASGGRVLGRFFGFYPPRQVNLVPWLAHWIRNRAVPVATMNMQRGVPEDEEIPDAWHHQLIFGVAANAVFMTNPLDLVSKEELLVRLCSDSVLLIRREDVLKRLTADSPLRLISDHQNDPRWKTLNVEGQVQKMIDEENSEEDHLKTTHITIPAAYSSGITLFALRDSSIEAGSIESPVSPESPEAFKSFTSLYLHFKAEGQSSVYISHPHSGSFTTIYLVRRRFAMAERVLVIGSGGREHALAWKLAQSPHIQQVLVAPGNAGTANCGKISNSAVSVSNHAILAQYCKDHNVGLVVVGPEVPLAAGMVDDLTAAGIMCFGPSANAAQLEASKSFAKSFMDRHSIPTARWSSFTDPQEACTYIREVDFPALVVKASGLAAGKGVIVAKDKDEACQAVLDIMKDKTFGAAGDTVVIEELLEGEEVSCLCFSDGSTVAAMPPAQDHKRLLDGDQGPNTGGMGAYCPTPQVPEEMLQQIKTTVLQKTVDGMKQEGVPYVGVLYAGLMLTKLGPKVLEFNCRFGDPECQVLLPLLKSDLYEVLKNTLQAKLASSPPVWLENSAAVTVVMASEGYPGAYKKGVEITGLSQLTEMGLQVFHAGTALKEGGGVESSGGRVLTVTAVCPTLESALHSANVGVAAVGFPNAVYRRDIGHRAIAYLNRSRCVCEDLTIPHLGLTYKDSGVDITAGNKLVDMIKPLAKATSRSGCSAELGGFAGLFDLKAAGFVDPILVAGTDGVGTKLKIAQACNIHNTLGQDLVAMCVNDVLAQGAEPLFFLDYFSCGQLDVGVASSVIRGIAEACQMAGCALLGGETAEMPGVYGAGEYDLAGFCVGAVERDSLLPRLGDIQEGDVLIGVASSGVHSNGFSLVRKIVERAGLQYSSPASFGQLGQTIGEVLLTPTKIYSRLLQPILRSGAVKAYAHITGGGLLENIPRVLPKKLAVDLDAMHWRIPPVFSWLQKEGALSEEEVSRTFNCGLGAVLVVGKQDAQRVLRQVQAQEEAWIVGSVSHKLPGAEAVVIRNLEHSLKADLSLSVETSVAQNGTQQIISSSRRRTKVAVLISGTGTNLQALMEQTKKPSSSAEIVVVISNRPGVLGLKRASMAGIQTRVVDHKLYGSRAEFDSTIDRVLEEFGVELVCLAGFMRILTGPFVRKWNGKLLNIHPSLLPSFKGVNAQKQALLAGVRIAGCTVHFVAEEVDAGAIIVQEAVPILTNDTEDSLSERIREAEHRAFPTALELVASGTVRLGEDGHIIWNQSG</sequence>
<dbReference type="SUPFAM" id="SSF56042">
    <property type="entry name" value="PurM C-terminal domain-like"/>
    <property type="match status" value="1"/>
</dbReference>
<dbReference type="Gene3D" id="3.90.650.10">
    <property type="entry name" value="PurM-like C-terminal domain"/>
    <property type="match status" value="1"/>
</dbReference>
<dbReference type="NCBIfam" id="TIGR00639">
    <property type="entry name" value="PurN"/>
    <property type="match status" value="1"/>
</dbReference>
<dbReference type="FunFam" id="3.30.470.20:FF:000018">
    <property type="entry name" value="Trifunctional purine biosynthetic protein adenosine-3"/>
    <property type="match status" value="1"/>
</dbReference>
<dbReference type="EC" id="6.3.3.1" evidence="23"/>
<dbReference type="InterPro" id="IPR020560">
    <property type="entry name" value="PRibGlycinamide_synth_C-dom"/>
</dbReference>
<evidence type="ECO:0000256" key="13">
    <source>
        <dbReference type="ARBA" id="ARBA00022755"/>
    </source>
</evidence>
<organism evidence="26 27">
    <name type="scientific">Ameiurus melas</name>
    <name type="common">Black bullhead</name>
    <name type="synonym">Silurus melas</name>
    <dbReference type="NCBI Taxonomy" id="219545"/>
    <lineage>
        <taxon>Eukaryota</taxon>
        <taxon>Metazoa</taxon>
        <taxon>Chordata</taxon>
        <taxon>Craniata</taxon>
        <taxon>Vertebrata</taxon>
        <taxon>Euteleostomi</taxon>
        <taxon>Actinopterygii</taxon>
        <taxon>Neopterygii</taxon>
        <taxon>Teleostei</taxon>
        <taxon>Ostariophysi</taxon>
        <taxon>Siluriformes</taxon>
        <taxon>Ictaluridae</taxon>
        <taxon>Ameiurus</taxon>
    </lineage>
</organism>
<dbReference type="Pfam" id="PF00551">
    <property type="entry name" value="Formyl_trans_N"/>
    <property type="match status" value="1"/>
</dbReference>
<evidence type="ECO:0000256" key="1">
    <source>
        <dbReference type="ARBA" id="ARBA00001946"/>
    </source>
</evidence>
<dbReference type="FunFam" id="3.90.600.10:FF:000001">
    <property type="entry name" value="Trifunctional purine biosynthetic protein adenosine-3"/>
    <property type="match status" value="1"/>
</dbReference>
<keyword evidence="10" id="KW-0808">Transferase</keyword>
<comment type="cofactor">
    <cofactor evidence="1">
        <name>Mg(2+)</name>
        <dbReference type="ChEBI" id="CHEBI:18420"/>
    </cofactor>
</comment>
<dbReference type="HAMAP" id="MF_00138">
    <property type="entry name" value="GARS"/>
    <property type="match status" value="1"/>
</dbReference>
<dbReference type="InterPro" id="IPR004607">
    <property type="entry name" value="GART"/>
</dbReference>
<dbReference type="SUPFAM" id="SSF52440">
    <property type="entry name" value="PreATP-grasp domain"/>
    <property type="match status" value="1"/>
</dbReference>
<dbReference type="InterPro" id="IPR011761">
    <property type="entry name" value="ATP-grasp"/>
</dbReference>
<dbReference type="Pfam" id="PF02769">
    <property type="entry name" value="AIRS_C"/>
    <property type="match status" value="1"/>
</dbReference>
<comment type="similarity">
    <text evidence="6 23">In the C-terminal section; belongs to the GART family.</text>
</comment>
<dbReference type="InterPro" id="IPR020561">
    <property type="entry name" value="PRibGlycinamid_synth_ATP-grasp"/>
</dbReference>
<dbReference type="InterPro" id="IPR000115">
    <property type="entry name" value="PRibGlycinamide_synth"/>
</dbReference>
<dbReference type="HAMAP" id="MF_00741">
    <property type="entry name" value="AIRS"/>
    <property type="match status" value="1"/>
</dbReference>
<dbReference type="Pfam" id="PF01071">
    <property type="entry name" value="GARS_A"/>
    <property type="match status" value="1"/>
</dbReference>
<evidence type="ECO:0000259" key="25">
    <source>
        <dbReference type="PROSITE" id="PS50975"/>
    </source>
</evidence>
<dbReference type="InterPro" id="IPR011054">
    <property type="entry name" value="Rudment_hybrid_motif"/>
</dbReference>
<dbReference type="GO" id="GO:0005829">
    <property type="term" value="C:cytosol"/>
    <property type="evidence" value="ECO:0007669"/>
    <property type="project" value="TreeGrafter"/>
</dbReference>
<dbReference type="FunFam" id="3.30.1330.10:FF:000001">
    <property type="entry name" value="Phosphoribosylformylglycinamidine cyclo-ligase"/>
    <property type="match status" value="1"/>
</dbReference>
<dbReference type="GO" id="GO:0046084">
    <property type="term" value="P:adenine biosynthetic process"/>
    <property type="evidence" value="ECO:0007669"/>
    <property type="project" value="TreeGrafter"/>
</dbReference>
<dbReference type="GO" id="GO:0004644">
    <property type="term" value="F:phosphoribosylglycinamide formyltransferase activity"/>
    <property type="evidence" value="ECO:0007669"/>
    <property type="project" value="UniProtKB-EC"/>
</dbReference>
<dbReference type="CDD" id="cd08645">
    <property type="entry name" value="FMT_core_GART"/>
    <property type="match status" value="1"/>
</dbReference>
<comment type="catalytic activity">
    <reaction evidence="20">
        <text>2-formamido-N(1)-(5-O-phospho-beta-D-ribosyl)acetamidine + ATP = 5-amino-1-(5-phospho-beta-D-ribosyl)imidazole + ADP + phosphate + H(+)</text>
        <dbReference type="Rhea" id="RHEA:23032"/>
        <dbReference type="ChEBI" id="CHEBI:15378"/>
        <dbReference type="ChEBI" id="CHEBI:30616"/>
        <dbReference type="ChEBI" id="CHEBI:43474"/>
        <dbReference type="ChEBI" id="CHEBI:137981"/>
        <dbReference type="ChEBI" id="CHEBI:147287"/>
        <dbReference type="ChEBI" id="CHEBI:456216"/>
        <dbReference type="EC" id="6.3.3.1"/>
    </reaction>
    <physiologicalReaction direction="left-to-right" evidence="20">
        <dbReference type="Rhea" id="RHEA:23033"/>
    </physiologicalReaction>
</comment>
<dbReference type="SUPFAM" id="SSF53328">
    <property type="entry name" value="Formyltransferase"/>
    <property type="match status" value="1"/>
</dbReference>
<evidence type="ECO:0000256" key="4">
    <source>
        <dbReference type="ARBA" id="ARBA00005174"/>
    </source>
</evidence>
<dbReference type="FunFam" id="3.40.50.170:FF:000006">
    <property type="entry name" value="Trifunctional purine biosynthetic protein adenosine-3"/>
    <property type="match status" value="1"/>
</dbReference>
<evidence type="ECO:0000256" key="2">
    <source>
        <dbReference type="ARBA" id="ARBA00004686"/>
    </source>
</evidence>
<dbReference type="GO" id="GO:0006189">
    <property type="term" value="P:'de novo' IMP biosynthetic process"/>
    <property type="evidence" value="ECO:0007669"/>
    <property type="project" value="UniProtKB-UniRule"/>
</dbReference>
<dbReference type="Gene3D" id="3.30.1330.10">
    <property type="entry name" value="PurM-like, N-terminal domain"/>
    <property type="match status" value="1"/>
</dbReference>
<dbReference type="FunFam" id="3.40.50.20:FF:000006">
    <property type="entry name" value="Phosphoribosylamine--glycine ligase, chloroplastic"/>
    <property type="match status" value="1"/>
</dbReference>
<feature type="compositionally biased region" description="Basic and acidic residues" evidence="24">
    <location>
        <begin position="14"/>
        <end position="23"/>
    </location>
</feature>
<evidence type="ECO:0000256" key="8">
    <source>
        <dbReference type="ARBA" id="ARBA00011738"/>
    </source>
</evidence>
<evidence type="ECO:0000256" key="7">
    <source>
        <dbReference type="ARBA" id="ARBA00008696"/>
    </source>
</evidence>
<gene>
    <name evidence="26" type="ORF">AMELA_G00229620</name>
</gene>
<comment type="function">
    <text evidence="21">Trifunctional enzyme that catalyzes three distinct reactions as part of the 'de novo' inosine monophosphate biosynthetic pathway.</text>
</comment>
<comment type="catalytic activity">
    <reaction evidence="18">
        <text>N(1)-(5-phospho-beta-D-ribosyl)glycinamide + (6R)-10-formyltetrahydrofolate = N(2)-formyl-N(1)-(5-phospho-beta-D-ribosyl)glycinamide + (6S)-5,6,7,8-tetrahydrofolate + H(+)</text>
        <dbReference type="Rhea" id="RHEA:15053"/>
        <dbReference type="ChEBI" id="CHEBI:15378"/>
        <dbReference type="ChEBI" id="CHEBI:57453"/>
        <dbReference type="ChEBI" id="CHEBI:143788"/>
        <dbReference type="ChEBI" id="CHEBI:147286"/>
        <dbReference type="ChEBI" id="CHEBI:195366"/>
        <dbReference type="EC" id="2.1.2.2"/>
    </reaction>
    <physiologicalReaction direction="left-to-right" evidence="18">
        <dbReference type="Rhea" id="RHEA:15054"/>
    </physiologicalReaction>
</comment>
<evidence type="ECO:0000256" key="15">
    <source>
        <dbReference type="ARBA" id="ARBA00022842"/>
    </source>
</evidence>
<dbReference type="EC" id="6.3.4.13" evidence="23"/>
<evidence type="ECO:0000313" key="27">
    <source>
        <dbReference type="Proteomes" id="UP000593565"/>
    </source>
</evidence>
<dbReference type="Gene3D" id="3.40.50.170">
    <property type="entry name" value="Formyl transferase, N-terminal domain"/>
    <property type="match status" value="1"/>
</dbReference>
<keyword evidence="12 22" id="KW-0547">Nucleotide-binding</keyword>
<dbReference type="Pfam" id="PF02844">
    <property type="entry name" value="GARS_N"/>
    <property type="match status" value="1"/>
</dbReference>
<dbReference type="InterPro" id="IPR002376">
    <property type="entry name" value="Formyl_transf_N"/>
</dbReference>
<evidence type="ECO:0000256" key="18">
    <source>
        <dbReference type="ARBA" id="ARBA00050615"/>
    </source>
</evidence>
<comment type="similarity">
    <text evidence="7 23">In the central section; belongs to the AIR synthase family.</text>
</comment>
<dbReference type="PROSITE" id="PS00184">
    <property type="entry name" value="GARS"/>
    <property type="match status" value="1"/>
</dbReference>
<feature type="domain" description="ATP-grasp" evidence="25">
    <location>
        <begin position="442"/>
        <end position="649"/>
    </location>
</feature>
<dbReference type="SUPFAM" id="SSF55326">
    <property type="entry name" value="PurM N-terminal domain-like"/>
    <property type="match status" value="1"/>
</dbReference>
<dbReference type="GO" id="GO:0004641">
    <property type="term" value="F:phosphoribosylformylglycinamidine cyclo-ligase activity"/>
    <property type="evidence" value="ECO:0007669"/>
    <property type="project" value="UniProtKB-EC"/>
</dbReference>